<dbReference type="InterPro" id="IPR011042">
    <property type="entry name" value="6-blade_b-propeller_TolB-like"/>
</dbReference>
<name>A0A5S3V733_9GAMM</name>
<gene>
    <name evidence="2" type="ORF">CWC19_13465</name>
</gene>
<accession>A0A5S3V733</accession>
<reference evidence="3" key="2">
    <citation type="submission" date="2019-06" db="EMBL/GenBank/DDBJ databases">
        <title>Co-occurence of chitin degradation, pigmentation and bioactivity in marine Pseudoalteromonas.</title>
        <authorList>
            <person name="Sonnenschein E.C."/>
            <person name="Bech P.K."/>
        </authorList>
    </citation>
    <scope>NUCLEOTIDE SEQUENCE [LARGE SCALE GENOMIC DNA]</scope>
    <source>
        <strain evidence="3">S3790</strain>
    </source>
</reference>
<dbReference type="Proteomes" id="UP000307217">
    <property type="component" value="Unassembled WGS sequence"/>
</dbReference>
<keyword evidence="1" id="KW-0732">Signal</keyword>
<evidence type="ECO:0000313" key="3">
    <source>
        <dbReference type="Proteomes" id="UP000307217"/>
    </source>
</evidence>
<dbReference type="Gene3D" id="2.120.10.30">
    <property type="entry name" value="TolB, C-terminal domain"/>
    <property type="match status" value="1"/>
</dbReference>
<protein>
    <submittedName>
        <fullName evidence="2">Uncharacterized protein</fullName>
    </submittedName>
</protein>
<organism evidence="2 3">
    <name type="scientific">Pseudoalteromonas aurantia</name>
    <dbReference type="NCBI Taxonomy" id="43654"/>
    <lineage>
        <taxon>Bacteria</taxon>
        <taxon>Pseudomonadati</taxon>
        <taxon>Pseudomonadota</taxon>
        <taxon>Gammaproteobacteria</taxon>
        <taxon>Alteromonadales</taxon>
        <taxon>Pseudoalteromonadaceae</taxon>
        <taxon>Pseudoalteromonas</taxon>
    </lineage>
</organism>
<dbReference type="SUPFAM" id="SSF69304">
    <property type="entry name" value="Tricorn protease N-terminal domain"/>
    <property type="match status" value="1"/>
</dbReference>
<sequence>MTRTFTKTLLQCAVICAISVSTGTLASDGSGCLSGLIAIDRTSNSEQESLYHLDTTNQTYALISGTTTAVSNVASFGNTIYMMEKVNSNTRASKLYAFDLSTGQQRTLADTTSYTIKRSAMSPDGSYLLATSQTYMYQFDVATGVKAVMGKMLADDASYTDFKHGDIAYSSDGNIVYVLNAKSLYMLNENDMTLDKIGEHGLNWTSGLAVGNDDTLYVSARNPNENAQIYSLDANTAQATYVMDGPRHMADLTYVSECGNNLLSIDNLYLDGVIAAHNFYLEKEFTGEIANAEGFRDGSFNFNAAGFPVESKDQGGNHNTITKHPNANRCARMWNNFLDHKYTLNQSGAGGKREDGSTKWYYSTVDGDFKVVSAQNGLCTYSLSDDESMRLVYDSTIGDVSIVRD</sequence>
<dbReference type="AlphaFoldDB" id="A0A5S3V733"/>
<dbReference type="RefSeq" id="WP_138592346.1">
    <property type="nucleotide sequence ID" value="NZ_PNBX01000055.1"/>
</dbReference>
<reference evidence="2 3" key="1">
    <citation type="submission" date="2018-01" db="EMBL/GenBank/DDBJ databases">
        <authorList>
            <person name="Paulsen S."/>
            <person name="Gram L.K."/>
        </authorList>
    </citation>
    <scope>NUCLEOTIDE SEQUENCE [LARGE SCALE GENOMIC DNA]</scope>
    <source>
        <strain evidence="2 3">S3790</strain>
    </source>
</reference>
<feature type="signal peptide" evidence="1">
    <location>
        <begin position="1"/>
        <end position="26"/>
    </location>
</feature>
<feature type="chain" id="PRO_5024308438" evidence="1">
    <location>
        <begin position="27"/>
        <end position="405"/>
    </location>
</feature>
<evidence type="ECO:0000313" key="2">
    <source>
        <dbReference type="EMBL" id="TMO67545.1"/>
    </source>
</evidence>
<dbReference type="OrthoDB" id="6286446at2"/>
<comment type="caution">
    <text evidence="2">The sequence shown here is derived from an EMBL/GenBank/DDBJ whole genome shotgun (WGS) entry which is preliminary data.</text>
</comment>
<evidence type="ECO:0000256" key="1">
    <source>
        <dbReference type="SAM" id="SignalP"/>
    </source>
</evidence>
<proteinExistence type="predicted"/>
<dbReference type="EMBL" id="PNBX01000055">
    <property type="protein sequence ID" value="TMO67545.1"/>
    <property type="molecule type" value="Genomic_DNA"/>
</dbReference>